<reference evidence="3 4" key="1">
    <citation type="journal article" date="2022" name="G3 (Bethesda)">
        <title>Enemy or ally: a genomic approach to elucidate the lifestyle of Phyllosticta citrichinaensis.</title>
        <authorList>
            <person name="Buijs V.A."/>
            <person name="Groenewald J.Z."/>
            <person name="Haridas S."/>
            <person name="LaButti K.M."/>
            <person name="Lipzen A."/>
            <person name="Martin F.M."/>
            <person name="Barry K."/>
            <person name="Grigoriev I.V."/>
            <person name="Crous P.W."/>
            <person name="Seidl M.F."/>
        </authorList>
    </citation>
    <scope>NUCLEOTIDE SEQUENCE [LARGE SCALE GENOMIC DNA]</scope>
    <source>
        <strain evidence="3 4">CBS 129764</strain>
    </source>
</reference>
<dbReference type="Proteomes" id="UP001456524">
    <property type="component" value="Unassembled WGS sequence"/>
</dbReference>
<keyword evidence="4" id="KW-1185">Reference proteome</keyword>
<evidence type="ECO:0000313" key="4">
    <source>
        <dbReference type="Proteomes" id="UP001456524"/>
    </source>
</evidence>
<dbReference type="EMBL" id="JBBWUH010000001">
    <property type="protein sequence ID" value="KAK8177450.1"/>
    <property type="molecule type" value="Genomic_DNA"/>
</dbReference>
<feature type="region of interest" description="Disordered" evidence="1">
    <location>
        <begin position="136"/>
        <end position="168"/>
    </location>
</feature>
<protein>
    <submittedName>
        <fullName evidence="3">Uncharacterized protein</fullName>
    </submittedName>
</protein>
<gene>
    <name evidence="3" type="ORF">IWX90DRAFT_19631</name>
</gene>
<name>A0ABR1Y7N1_9PEZI</name>
<accession>A0ABR1Y7N1</accession>
<keyword evidence="2" id="KW-0812">Transmembrane</keyword>
<evidence type="ECO:0000313" key="3">
    <source>
        <dbReference type="EMBL" id="KAK8177450.1"/>
    </source>
</evidence>
<feature type="region of interest" description="Disordered" evidence="1">
    <location>
        <begin position="182"/>
        <end position="244"/>
    </location>
</feature>
<keyword evidence="2" id="KW-0472">Membrane</keyword>
<comment type="caution">
    <text evidence="3">The sequence shown here is derived from an EMBL/GenBank/DDBJ whole genome shotgun (WGS) entry which is preliminary data.</text>
</comment>
<feature type="compositionally biased region" description="Polar residues" evidence="1">
    <location>
        <begin position="188"/>
        <end position="202"/>
    </location>
</feature>
<sequence>MSGNPLLYSFLALLALLVLAVILCAIMDRTAARWLCCGCIWDLCLGIAANEPEPDIYPRMARFDWPRRPVPTTAPSPSFFRWPGRSNRPRMIRIPLPDTPPASPGPVEVPDWPPPCFPRPPPYRMESDSVVNLPVYTKDPGPNETQIDELNPVTSGHTVESDRPPTPDILRNLMIEEWSVAGSRESSRAASPSQTVQSSRAPSPSHRAESNGAPSPSHIVESNRPVPSGHTIESNRPPTPEVLRGFMIVEQES</sequence>
<evidence type="ECO:0000256" key="2">
    <source>
        <dbReference type="SAM" id="Phobius"/>
    </source>
</evidence>
<keyword evidence="2" id="KW-1133">Transmembrane helix</keyword>
<organism evidence="3 4">
    <name type="scientific">Phyllosticta citrichinensis</name>
    <dbReference type="NCBI Taxonomy" id="1130410"/>
    <lineage>
        <taxon>Eukaryota</taxon>
        <taxon>Fungi</taxon>
        <taxon>Dikarya</taxon>
        <taxon>Ascomycota</taxon>
        <taxon>Pezizomycotina</taxon>
        <taxon>Dothideomycetes</taxon>
        <taxon>Dothideomycetes incertae sedis</taxon>
        <taxon>Botryosphaeriales</taxon>
        <taxon>Phyllostictaceae</taxon>
        <taxon>Phyllosticta</taxon>
    </lineage>
</organism>
<evidence type="ECO:0000256" key="1">
    <source>
        <dbReference type="SAM" id="MobiDB-lite"/>
    </source>
</evidence>
<proteinExistence type="predicted"/>
<feature type="transmembrane region" description="Helical" evidence="2">
    <location>
        <begin position="6"/>
        <end position="26"/>
    </location>
</feature>